<dbReference type="InterPro" id="IPR036028">
    <property type="entry name" value="SH3-like_dom_sf"/>
</dbReference>
<keyword evidence="1 2" id="KW-0728">SH3 domain</keyword>
<evidence type="ECO:0000256" key="1">
    <source>
        <dbReference type="ARBA" id="ARBA00022443"/>
    </source>
</evidence>
<sequence>FRNSCGALNQPTSSAPSTNHVDDRILTSAASERTLVNDYSRVNRPEQNSRQEGYVCTADKIPRGSQTYRALYRYVPTKDDEVALEVDDIVFVVEKCDDGWFIGTVLRTGQFGTFPGNYVIRH</sequence>
<feature type="non-terminal residue" evidence="5">
    <location>
        <position position="1"/>
    </location>
</feature>
<dbReference type="Gene3D" id="2.30.30.40">
    <property type="entry name" value="SH3 Domains"/>
    <property type="match status" value="1"/>
</dbReference>
<dbReference type="AlphaFoldDB" id="A0A0B1SFX8"/>
<proteinExistence type="predicted"/>
<name>A0A0B1SFX8_OESDE</name>
<dbReference type="PANTHER" id="PTHR14167:SF116">
    <property type="entry name" value="CAP, ISOFORM AC"/>
    <property type="match status" value="1"/>
</dbReference>
<evidence type="ECO:0000259" key="4">
    <source>
        <dbReference type="PROSITE" id="PS50002"/>
    </source>
</evidence>
<dbReference type="OrthoDB" id="73680at2759"/>
<dbReference type="Pfam" id="PF14604">
    <property type="entry name" value="SH3_9"/>
    <property type="match status" value="1"/>
</dbReference>
<reference evidence="5 6" key="1">
    <citation type="submission" date="2014-03" db="EMBL/GenBank/DDBJ databases">
        <title>Draft genome of the hookworm Oesophagostomum dentatum.</title>
        <authorList>
            <person name="Mitreva M."/>
        </authorList>
    </citation>
    <scope>NUCLEOTIDE SEQUENCE [LARGE SCALE GENOMIC DNA]</scope>
    <source>
        <strain evidence="5 6">OD-Hann</strain>
    </source>
</reference>
<dbReference type="EMBL" id="KN579469">
    <property type="protein sequence ID" value="KHJ82447.1"/>
    <property type="molecule type" value="Genomic_DNA"/>
</dbReference>
<dbReference type="SUPFAM" id="SSF50044">
    <property type="entry name" value="SH3-domain"/>
    <property type="match status" value="1"/>
</dbReference>
<dbReference type="PROSITE" id="PS50002">
    <property type="entry name" value="SH3"/>
    <property type="match status" value="1"/>
</dbReference>
<evidence type="ECO:0000313" key="5">
    <source>
        <dbReference type="EMBL" id="KHJ82447.1"/>
    </source>
</evidence>
<dbReference type="SMART" id="SM00326">
    <property type="entry name" value="SH3"/>
    <property type="match status" value="1"/>
</dbReference>
<feature type="domain" description="SH3" evidence="4">
    <location>
        <begin position="63"/>
        <end position="122"/>
    </location>
</feature>
<evidence type="ECO:0000256" key="3">
    <source>
        <dbReference type="SAM" id="MobiDB-lite"/>
    </source>
</evidence>
<protein>
    <submittedName>
        <fullName evidence="5">SH3 domain protein</fullName>
    </submittedName>
</protein>
<dbReference type="InterPro" id="IPR050384">
    <property type="entry name" value="Endophilin_SH3RF"/>
</dbReference>
<dbReference type="PANTHER" id="PTHR14167">
    <property type="entry name" value="SH3 DOMAIN-CONTAINING"/>
    <property type="match status" value="1"/>
</dbReference>
<evidence type="ECO:0000256" key="2">
    <source>
        <dbReference type="PROSITE-ProRule" id="PRU00192"/>
    </source>
</evidence>
<evidence type="ECO:0000313" key="6">
    <source>
        <dbReference type="Proteomes" id="UP000053660"/>
    </source>
</evidence>
<dbReference type="Proteomes" id="UP000053660">
    <property type="component" value="Unassembled WGS sequence"/>
</dbReference>
<feature type="compositionally biased region" description="Polar residues" evidence="3">
    <location>
        <begin position="1"/>
        <end position="19"/>
    </location>
</feature>
<dbReference type="InterPro" id="IPR001452">
    <property type="entry name" value="SH3_domain"/>
</dbReference>
<accession>A0A0B1SFX8</accession>
<organism evidence="5 6">
    <name type="scientific">Oesophagostomum dentatum</name>
    <name type="common">Nodular worm</name>
    <dbReference type="NCBI Taxonomy" id="61180"/>
    <lineage>
        <taxon>Eukaryota</taxon>
        <taxon>Metazoa</taxon>
        <taxon>Ecdysozoa</taxon>
        <taxon>Nematoda</taxon>
        <taxon>Chromadorea</taxon>
        <taxon>Rhabditida</taxon>
        <taxon>Rhabditina</taxon>
        <taxon>Rhabditomorpha</taxon>
        <taxon>Strongyloidea</taxon>
        <taxon>Strongylidae</taxon>
        <taxon>Oesophagostomum</taxon>
    </lineage>
</organism>
<keyword evidence="6" id="KW-1185">Reference proteome</keyword>
<feature type="region of interest" description="Disordered" evidence="3">
    <location>
        <begin position="1"/>
        <end position="22"/>
    </location>
</feature>
<gene>
    <name evidence="5" type="ORF">OESDEN_17859</name>
</gene>
<dbReference type="PRINTS" id="PR00452">
    <property type="entry name" value="SH3DOMAIN"/>
</dbReference>